<dbReference type="HOGENOM" id="CLU_2352712_0_0_1"/>
<keyword evidence="2" id="KW-1185">Reference proteome</keyword>
<dbReference type="Gramene" id="fgenesh2_kg.8__1478__AT5G46660.1">
    <property type="protein sequence ID" value="fgenesh2_kg.8__1478__AT5G46660.1"/>
    <property type="gene ID" value="fgenesh2_kg.8__1478__AT5G46660.1"/>
</dbReference>
<feature type="non-terminal residue" evidence="1">
    <location>
        <position position="1"/>
    </location>
</feature>
<evidence type="ECO:0000313" key="2">
    <source>
        <dbReference type="Proteomes" id="UP000008694"/>
    </source>
</evidence>
<gene>
    <name evidence="1" type="ORF">ARALYDRAFT_495662</name>
</gene>
<organism evidence="2">
    <name type="scientific">Arabidopsis lyrata subsp. lyrata</name>
    <name type="common">Lyre-leaved rock-cress</name>
    <dbReference type="NCBI Taxonomy" id="81972"/>
    <lineage>
        <taxon>Eukaryota</taxon>
        <taxon>Viridiplantae</taxon>
        <taxon>Streptophyta</taxon>
        <taxon>Embryophyta</taxon>
        <taxon>Tracheophyta</taxon>
        <taxon>Spermatophyta</taxon>
        <taxon>Magnoliopsida</taxon>
        <taxon>eudicotyledons</taxon>
        <taxon>Gunneridae</taxon>
        <taxon>Pentapetalae</taxon>
        <taxon>rosids</taxon>
        <taxon>malvids</taxon>
        <taxon>Brassicales</taxon>
        <taxon>Brassicaceae</taxon>
        <taxon>Camelineae</taxon>
        <taxon>Arabidopsis</taxon>
    </lineage>
</organism>
<protein>
    <submittedName>
        <fullName evidence="1">Predicted protein</fullName>
    </submittedName>
</protein>
<dbReference type="EMBL" id="GL348720">
    <property type="protein sequence ID" value="EFH42372.1"/>
    <property type="molecule type" value="Genomic_DNA"/>
</dbReference>
<sequence length="97" mass="11247">TCKIVCAGLCFVACTAMELVRTKFISFIVAPKKRDYRELTDIMLVAIKQRSALLITASCAGEMRRRIKWPKLLLILLRYRTEKKRLKREVVAVRIYG</sequence>
<accession>D7MKL1</accession>
<dbReference type="AlphaFoldDB" id="D7MKL1"/>
<evidence type="ECO:0000313" key="1">
    <source>
        <dbReference type="EMBL" id="EFH42372.1"/>
    </source>
</evidence>
<proteinExistence type="predicted"/>
<name>D7MKL1_ARALL</name>
<reference evidence="2" key="1">
    <citation type="journal article" date="2011" name="Nat. Genet.">
        <title>The Arabidopsis lyrata genome sequence and the basis of rapid genome size change.</title>
        <authorList>
            <person name="Hu T.T."/>
            <person name="Pattyn P."/>
            <person name="Bakker E.G."/>
            <person name="Cao J."/>
            <person name="Cheng J.-F."/>
            <person name="Clark R.M."/>
            <person name="Fahlgren N."/>
            <person name="Fawcett J.A."/>
            <person name="Grimwood J."/>
            <person name="Gundlach H."/>
            <person name="Haberer G."/>
            <person name="Hollister J.D."/>
            <person name="Ossowski S."/>
            <person name="Ottilar R.P."/>
            <person name="Salamov A.A."/>
            <person name="Schneeberger K."/>
            <person name="Spannagl M."/>
            <person name="Wang X."/>
            <person name="Yang L."/>
            <person name="Nasrallah M.E."/>
            <person name="Bergelson J."/>
            <person name="Carrington J.C."/>
            <person name="Gaut B.S."/>
            <person name="Schmutz J."/>
            <person name="Mayer K.F.X."/>
            <person name="Van de Peer Y."/>
            <person name="Grigoriev I.V."/>
            <person name="Nordborg M."/>
            <person name="Weigel D."/>
            <person name="Guo Y.-L."/>
        </authorList>
    </citation>
    <scope>NUCLEOTIDE SEQUENCE [LARGE SCALE GENOMIC DNA]</scope>
    <source>
        <strain evidence="2">cv. MN47</strain>
    </source>
</reference>
<dbReference type="Proteomes" id="UP000008694">
    <property type="component" value="Unassembled WGS sequence"/>
</dbReference>